<evidence type="ECO:0000313" key="3">
    <source>
        <dbReference type="Proteomes" id="UP000008881"/>
    </source>
</evidence>
<gene>
    <name evidence="2" type="ordered locus">EAE_23765</name>
</gene>
<keyword evidence="1" id="KW-0732">Signal</keyword>
<dbReference type="RefSeq" id="WP_015365748.1">
    <property type="nucleotide sequence ID" value="NC_015663.1"/>
</dbReference>
<dbReference type="eggNOG" id="COG4808">
    <property type="taxonomic scope" value="Bacteria"/>
</dbReference>
<reference evidence="2 3" key="1">
    <citation type="journal article" date="2012" name="J. Bacteriol.">
        <title>Complete genome sequence of Enterobacter aerogenes KCTC 2190.</title>
        <authorList>
            <person name="Shin S.H."/>
            <person name="Kim S."/>
            <person name="Kim J.Y."/>
            <person name="Lee S."/>
            <person name="Um Y."/>
            <person name="Oh M.K."/>
            <person name="Kim Y.R."/>
            <person name="Lee J."/>
            <person name="Yang K.S."/>
        </authorList>
    </citation>
    <scope>NUCLEOTIDE SEQUENCE [LARGE SCALE GENOMIC DNA]</scope>
    <source>
        <strain evidence="2 3">KCTC 2190</strain>
    </source>
</reference>
<dbReference type="OrthoDB" id="6586670at2"/>
<dbReference type="Pfam" id="PF06998">
    <property type="entry name" value="DUF1307"/>
    <property type="match status" value="1"/>
</dbReference>
<keyword evidence="3" id="KW-1185">Reference proteome</keyword>
<dbReference type="Gene3D" id="3.30.1830.10">
    <property type="entry name" value="YehR-like"/>
    <property type="match status" value="1"/>
</dbReference>
<evidence type="ECO:0000256" key="1">
    <source>
        <dbReference type="SAM" id="SignalP"/>
    </source>
</evidence>
<dbReference type="Proteomes" id="UP000008881">
    <property type="component" value="Chromosome"/>
</dbReference>
<organism evidence="2 3">
    <name type="scientific">Klebsiella aerogenes (strain ATCC 13048 / DSM 30053 / CCUG 1429 / JCM 1235 / KCTC 2190 / NBRC 13534 / NCIMB 10102 / NCTC 10006 / CDC 819-56)</name>
    <name type="common">Enterobacter aerogenes</name>
    <dbReference type="NCBI Taxonomy" id="1028307"/>
    <lineage>
        <taxon>Bacteria</taxon>
        <taxon>Pseudomonadati</taxon>
        <taxon>Pseudomonadota</taxon>
        <taxon>Gammaproteobacteria</taxon>
        <taxon>Enterobacterales</taxon>
        <taxon>Enterobacteriaceae</taxon>
        <taxon>Klebsiella/Raoultella group</taxon>
        <taxon>Klebsiella</taxon>
    </lineage>
</organism>
<dbReference type="GeneID" id="93312921"/>
<dbReference type="HOGENOM" id="CLU_126600_1_0_6"/>
<dbReference type="InterPro" id="IPR009736">
    <property type="entry name" value="DUF1307"/>
</dbReference>
<evidence type="ECO:0000313" key="2">
    <source>
        <dbReference type="EMBL" id="AEG99648.1"/>
    </source>
</evidence>
<proteinExistence type="predicted"/>
<name>A0A0H3FV27_KLEAK</name>
<feature type="chain" id="PRO_5002609561" description="YehR family lipoprotein" evidence="1">
    <location>
        <begin position="22"/>
        <end position="154"/>
    </location>
</feature>
<dbReference type="PROSITE" id="PS51257">
    <property type="entry name" value="PROKAR_LIPOPROTEIN"/>
    <property type="match status" value="1"/>
</dbReference>
<dbReference type="PIRSF" id="PIRSF006187">
    <property type="entry name" value="DUF1307"/>
    <property type="match status" value="1"/>
</dbReference>
<sequence length="154" mass="17128">MKFNRKMAGVLAVSVLLAALAGCDNKKEESKTFALNTNGVELSFTYHYDGDKVLRQDADNTIPYKSIGAENKEQARAIIEPISSVYRNLQGVEQTIDYKDSYALEHLTVDFSKAKISELCKLPGSMFTDCSQQFVSLSVSTKLLESQGFKEVKK</sequence>
<protein>
    <recommendedName>
        <fullName evidence="4">YehR family lipoprotein</fullName>
    </recommendedName>
</protein>
<dbReference type="PATRIC" id="fig|1028307.3.peg.4708"/>
<dbReference type="SUPFAM" id="SSF160704">
    <property type="entry name" value="YehR-like"/>
    <property type="match status" value="1"/>
</dbReference>
<dbReference type="InterPro" id="IPR036699">
    <property type="entry name" value="YehR-like_sf"/>
</dbReference>
<dbReference type="KEGG" id="eae:EAE_23765"/>
<dbReference type="EMBL" id="CP002824">
    <property type="protein sequence ID" value="AEG99648.1"/>
    <property type="molecule type" value="Genomic_DNA"/>
</dbReference>
<evidence type="ECO:0008006" key="4">
    <source>
        <dbReference type="Google" id="ProtNLM"/>
    </source>
</evidence>
<accession>A0A0H3FV27</accession>
<dbReference type="AlphaFoldDB" id="A0A0H3FV27"/>
<feature type="signal peptide" evidence="1">
    <location>
        <begin position="1"/>
        <end position="21"/>
    </location>
</feature>